<keyword evidence="3" id="KW-1185">Reference proteome</keyword>
<proteinExistence type="predicted"/>
<evidence type="ECO:0000259" key="1">
    <source>
        <dbReference type="Pfam" id="PF03886"/>
    </source>
</evidence>
<dbReference type="EMBL" id="FNWO01000011">
    <property type="protein sequence ID" value="SEH49526.1"/>
    <property type="molecule type" value="Genomic_DNA"/>
</dbReference>
<evidence type="ECO:0000313" key="3">
    <source>
        <dbReference type="Proteomes" id="UP000182983"/>
    </source>
</evidence>
<dbReference type="AlphaFoldDB" id="A0A1H6IRB4"/>
<dbReference type="RefSeq" id="WP_074769300.1">
    <property type="nucleotide sequence ID" value="NZ_FNWO01000011.1"/>
</dbReference>
<sequence length="212" mass="22293">MRHIFLTAVAVAGLLGLAGCGSSPPPRYHALSGGANSVESAGVGSAAMLVELLPPALPERLNRQDLVLGGSEGRPVEVREGDRWAAPLADEMRQIVADALWRRLRAADTYRAPVALAASPLPQYRLALRIERFDATPGRQALVEGSWTVRRLPQGGPAVCRAGFVVPLPGTSPDEAVAALADGATRLARTVAVSLDRLHRGEADPCGATEKN</sequence>
<dbReference type="SUPFAM" id="SSF159594">
    <property type="entry name" value="XCC0632-like"/>
    <property type="match status" value="1"/>
</dbReference>
<organism evidence="2 3">
    <name type="scientific">Magnetospirillum fulvum</name>
    <name type="common">Rhodospirillum fulvum</name>
    <dbReference type="NCBI Taxonomy" id="1082"/>
    <lineage>
        <taxon>Bacteria</taxon>
        <taxon>Pseudomonadati</taxon>
        <taxon>Pseudomonadota</taxon>
        <taxon>Alphaproteobacteria</taxon>
        <taxon>Rhodospirillales</taxon>
        <taxon>Rhodospirillaceae</taxon>
        <taxon>Magnetospirillum</taxon>
    </lineage>
</organism>
<gene>
    <name evidence="2" type="ORF">SAMN04244559_02625</name>
</gene>
<dbReference type="PROSITE" id="PS51257">
    <property type="entry name" value="PROKAR_LIPOPROTEIN"/>
    <property type="match status" value="1"/>
</dbReference>
<feature type="domain" description="ABC-type transport auxiliary lipoprotein component" evidence="1">
    <location>
        <begin position="40"/>
        <end position="192"/>
    </location>
</feature>
<dbReference type="Pfam" id="PF03886">
    <property type="entry name" value="ABC_trans_aux"/>
    <property type="match status" value="1"/>
</dbReference>
<dbReference type="Proteomes" id="UP000182983">
    <property type="component" value="Unassembled WGS sequence"/>
</dbReference>
<name>A0A1H6IRB4_MAGFU</name>
<accession>A0A1H6IRB4</accession>
<reference evidence="3" key="1">
    <citation type="submission" date="2016-10" db="EMBL/GenBank/DDBJ databases">
        <authorList>
            <person name="Varghese N."/>
            <person name="Submissions S."/>
        </authorList>
    </citation>
    <scope>NUCLEOTIDE SEQUENCE [LARGE SCALE GENOMIC DNA]</scope>
    <source>
        <strain evidence="3">DSM 13234</strain>
    </source>
</reference>
<evidence type="ECO:0000313" key="2">
    <source>
        <dbReference type="EMBL" id="SEH49526.1"/>
    </source>
</evidence>
<dbReference type="OrthoDB" id="7064073at2"/>
<dbReference type="InterPro" id="IPR005586">
    <property type="entry name" value="ABC_trans_aux"/>
</dbReference>
<protein>
    <recommendedName>
        <fullName evidence="1">ABC-type transport auxiliary lipoprotein component domain-containing protein</fullName>
    </recommendedName>
</protein>
<dbReference type="Gene3D" id="3.40.50.10610">
    <property type="entry name" value="ABC-type transport auxiliary lipoprotein component"/>
    <property type="match status" value="1"/>
</dbReference>